<keyword evidence="3" id="KW-1185">Reference proteome</keyword>
<dbReference type="CDD" id="cd00093">
    <property type="entry name" value="HTH_XRE"/>
    <property type="match status" value="1"/>
</dbReference>
<organism evidence="2 3">
    <name type="scientific">Propionibacterium australiense</name>
    <dbReference type="NCBI Taxonomy" id="119981"/>
    <lineage>
        <taxon>Bacteria</taxon>
        <taxon>Bacillati</taxon>
        <taxon>Actinomycetota</taxon>
        <taxon>Actinomycetes</taxon>
        <taxon>Propionibacteriales</taxon>
        <taxon>Propionibacteriaceae</taxon>
        <taxon>Propionibacterium</taxon>
    </lineage>
</organism>
<evidence type="ECO:0000313" key="3">
    <source>
        <dbReference type="Proteomes" id="UP000263928"/>
    </source>
</evidence>
<evidence type="ECO:0000313" key="4">
    <source>
        <dbReference type="Proteomes" id="UP000279336"/>
    </source>
</evidence>
<protein>
    <submittedName>
        <fullName evidence="2">HTH_XRE</fullName>
    </submittedName>
</protein>
<dbReference type="Proteomes" id="UP000263928">
    <property type="component" value="Unassembled WGS sequence"/>
</dbReference>
<reference evidence="3" key="1">
    <citation type="submission" date="2018-08" db="EMBL/GenBank/DDBJ databases">
        <authorList>
            <person name="Hornung B."/>
        </authorList>
    </citation>
    <scope>NUCLEOTIDE SEQUENCE [LARGE SCALE GENOMIC DNA]</scope>
</reference>
<reference evidence="1 4" key="3">
    <citation type="submission" date="2018-10" db="EMBL/GenBank/DDBJ databases">
        <title>Propionibacterium australiense Genome Sequencing and Assembly.</title>
        <authorList>
            <person name="Bernier A.-M."/>
            <person name="Bernard K."/>
        </authorList>
    </citation>
    <scope>NUCLEOTIDE SEQUENCE [LARGE SCALE GENOMIC DNA]</scope>
    <source>
        <strain evidence="1 4">NML98A078</strain>
    </source>
</reference>
<evidence type="ECO:0000313" key="1">
    <source>
        <dbReference type="EMBL" id="RLP11155.1"/>
    </source>
</evidence>
<gene>
    <name evidence="1" type="ORF">D7U36_05125</name>
    <name evidence="2" type="ORF">PROPAUS_0586</name>
</gene>
<accession>A0A383S5Z7</accession>
<dbReference type="EMBL" id="UNQJ01000002">
    <property type="protein sequence ID" value="SYZ32696.1"/>
    <property type="molecule type" value="Genomic_DNA"/>
</dbReference>
<dbReference type="InterPro" id="IPR001387">
    <property type="entry name" value="Cro/C1-type_HTH"/>
</dbReference>
<evidence type="ECO:0000313" key="2">
    <source>
        <dbReference type="EMBL" id="SYZ32696.1"/>
    </source>
</evidence>
<dbReference type="RefSeq" id="WP_119161065.1">
    <property type="nucleotide sequence ID" value="NZ_LR134442.1"/>
</dbReference>
<proteinExistence type="predicted"/>
<dbReference type="OrthoDB" id="5184241at2"/>
<dbReference type="Proteomes" id="UP000279336">
    <property type="component" value="Unassembled WGS sequence"/>
</dbReference>
<dbReference type="EMBL" id="RCIW01000006">
    <property type="protein sequence ID" value="RLP11155.1"/>
    <property type="molecule type" value="Genomic_DNA"/>
</dbReference>
<dbReference type="AlphaFoldDB" id="A0A383S5Z7"/>
<name>A0A383S5Z7_9ACTN</name>
<sequence>MADGEVRCWAVVVADQRVSRRGPDKVPEALHALAPLSDGFRLGFERTAGDEIQALSADPTAVIGAVTMLLRLGDWHIGVGVGEVEMPLPDTTRAARGPAYLAARQAIGRAAATAPRLVGGAGTQDARALGEAQTILALAAALVLRRSTAGWQVIDLVDAGLTQTQAAERLGISPQAVGQRLRAAHHREAAAGLDLATARLAEAMGVSVGPSTVAP</sequence>
<reference evidence="2" key="2">
    <citation type="submission" date="2018-08" db="EMBL/GenBank/DDBJ databases">
        <authorList>
            <person name="Ferrada E.E."/>
            <person name="Latorre B.A."/>
        </authorList>
    </citation>
    <scope>NUCLEOTIDE SEQUENCE [LARGE SCALE GENOMIC DNA]</scope>
    <source>
        <strain evidence="2">Propionibacterium_australiense1</strain>
    </source>
</reference>